<evidence type="ECO:0000256" key="7">
    <source>
        <dbReference type="ARBA" id="ARBA00023136"/>
    </source>
</evidence>
<gene>
    <name evidence="9" type="primary">ccmA</name>
    <name evidence="9" type="ORF">LMG1861_05244</name>
</gene>
<dbReference type="InterPro" id="IPR003439">
    <property type="entry name" value="ABC_transporter-like_ATP-bd"/>
</dbReference>
<name>A0A6S7ERI5_9BURK</name>
<keyword evidence="7" id="KW-0472">Membrane</keyword>
<dbReference type="GO" id="GO:0022857">
    <property type="term" value="F:transmembrane transporter activity"/>
    <property type="evidence" value="ECO:0007669"/>
    <property type="project" value="InterPro"/>
</dbReference>
<protein>
    <submittedName>
        <fullName evidence="9">Cytochrome c biogenesis ATP-binding export protein CcmA</fullName>
    </submittedName>
</protein>
<dbReference type="Pfam" id="PF00005">
    <property type="entry name" value="ABC_tran"/>
    <property type="match status" value="1"/>
</dbReference>
<dbReference type="PROSITE" id="PS00211">
    <property type="entry name" value="ABC_TRANSPORTER_1"/>
    <property type="match status" value="1"/>
</dbReference>
<evidence type="ECO:0000256" key="3">
    <source>
        <dbReference type="ARBA" id="ARBA00022741"/>
    </source>
</evidence>
<dbReference type="GO" id="GO:0016887">
    <property type="term" value="F:ATP hydrolysis activity"/>
    <property type="evidence" value="ECO:0007669"/>
    <property type="project" value="InterPro"/>
</dbReference>
<organism evidence="9 10">
    <name type="scientific">Achromobacter piechaudii</name>
    <dbReference type="NCBI Taxonomy" id="72556"/>
    <lineage>
        <taxon>Bacteria</taxon>
        <taxon>Pseudomonadati</taxon>
        <taxon>Pseudomonadota</taxon>
        <taxon>Betaproteobacteria</taxon>
        <taxon>Burkholderiales</taxon>
        <taxon>Alcaligenaceae</taxon>
        <taxon>Achromobacter</taxon>
    </lineage>
</organism>
<dbReference type="InterPro" id="IPR027417">
    <property type="entry name" value="P-loop_NTPase"/>
</dbReference>
<dbReference type="Gene3D" id="3.40.50.300">
    <property type="entry name" value="P-loop containing nucleotide triphosphate hydrolases"/>
    <property type="match status" value="1"/>
</dbReference>
<proteinExistence type="predicted"/>
<dbReference type="InterPro" id="IPR005895">
    <property type="entry name" value="ABC_transptr_haem_export_CcmA"/>
</dbReference>
<feature type="domain" description="ABC transporter" evidence="8">
    <location>
        <begin position="1"/>
        <end position="226"/>
    </location>
</feature>
<evidence type="ECO:0000256" key="5">
    <source>
        <dbReference type="ARBA" id="ARBA00022840"/>
    </source>
</evidence>
<reference evidence="9 10" key="1">
    <citation type="submission" date="2020-04" db="EMBL/GenBank/DDBJ databases">
        <authorList>
            <person name="De Canck E."/>
        </authorList>
    </citation>
    <scope>NUCLEOTIDE SEQUENCE [LARGE SCALE GENOMIC DNA]</scope>
    <source>
        <strain evidence="9 10">LMG 1861</strain>
    </source>
</reference>
<evidence type="ECO:0000259" key="8">
    <source>
        <dbReference type="PROSITE" id="PS50893"/>
    </source>
</evidence>
<dbReference type="GO" id="GO:0005524">
    <property type="term" value="F:ATP binding"/>
    <property type="evidence" value="ECO:0007669"/>
    <property type="project" value="UniProtKB-KW"/>
</dbReference>
<evidence type="ECO:0000313" key="9">
    <source>
        <dbReference type="EMBL" id="CAB3918690.1"/>
    </source>
</evidence>
<dbReference type="InterPro" id="IPR017871">
    <property type="entry name" value="ABC_transporter-like_CS"/>
</dbReference>
<keyword evidence="5 9" id="KW-0067">ATP-binding</keyword>
<sequence>MRPADAPLPLLAASGLCCPRGGAQGQGVGPLDFDLHAGQLLHLHGANGSGKTSVLRMLAGLLRPVAGTLRAQGREVAFDPASYFARVAYLGHANGLSADLSALENLRYALHVSGAPQGDAAIAAGLNTWGLHACLHTPAGRLSQGQARRVALAAVMLGGKPLWLLDEPDAGLDAASLVQLWAMLDAHLDRGGAAVVACHRQPATAADRLLTLNMDDYADADYAVSVGAA</sequence>
<evidence type="ECO:0000313" key="10">
    <source>
        <dbReference type="Proteomes" id="UP000494105"/>
    </source>
</evidence>
<keyword evidence="3" id="KW-0547">Nucleotide-binding</keyword>
<evidence type="ECO:0000256" key="6">
    <source>
        <dbReference type="ARBA" id="ARBA00022967"/>
    </source>
</evidence>
<dbReference type="AlphaFoldDB" id="A0A6S7ERI5"/>
<dbReference type="SUPFAM" id="SSF52540">
    <property type="entry name" value="P-loop containing nucleoside triphosphate hydrolases"/>
    <property type="match status" value="1"/>
</dbReference>
<dbReference type="NCBIfam" id="TIGR01189">
    <property type="entry name" value="ccmA"/>
    <property type="match status" value="1"/>
</dbReference>
<keyword evidence="4" id="KW-0201">Cytochrome c-type biogenesis</keyword>
<dbReference type="PANTHER" id="PTHR43499:SF1">
    <property type="entry name" value="ABC TRANSPORTER I FAMILY MEMBER 1"/>
    <property type="match status" value="1"/>
</dbReference>
<evidence type="ECO:0000256" key="1">
    <source>
        <dbReference type="ARBA" id="ARBA00022448"/>
    </source>
</evidence>
<dbReference type="SMART" id="SM00382">
    <property type="entry name" value="AAA"/>
    <property type="match status" value="1"/>
</dbReference>
<keyword evidence="1" id="KW-0813">Transport</keyword>
<dbReference type="GO" id="GO:0017004">
    <property type="term" value="P:cytochrome complex assembly"/>
    <property type="evidence" value="ECO:0007669"/>
    <property type="project" value="UniProtKB-KW"/>
</dbReference>
<keyword evidence="2" id="KW-1003">Cell membrane</keyword>
<evidence type="ECO:0000256" key="4">
    <source>
        <dbReference type="ARBA" id="ARBA00022748"/>
    </source>
</evidence>
<dbReference type="RefSeq" id="WP_175129905.1">
    <property type="nucleotide sequence ID" value="NZ_CADILD010000004.1"/>
</dbReference>
<dbReference type="Proteomes" id="UP000494105">
    <property type="component" value="Unassembled WGS sequence"/>
</dbReference>
<evidence type="ECO:0000256" key="2">
    <source>
        <dbReference type="ARBA" id="ARBA00022475"/>
    </source>
</evidence>
<dbReference type="PROSITE" id="PS50893">
    <property type="entry name" value="ABC_TRANSPORTER_2"/>
    <property type="match status" value="1"/>
</dbReference>
<dbReference type="PANTHER" id="PTHR43499">
    <property type="entry name" value="ABC TRANSPORTER I FAMILY MEMBER 1"/>
    <property type="match status" value="1"/>
</dbReference>
<keyword evidence="6" id="KW-1278">Translocase</keyword>
<dbReference type="EMBL" id="CADILD010000004">
    <property type="protein sequence ID" value="CAB3918690.1"/>
    <property type="molecule type" value="Genomic_DNA"/>
</dbReference>
<dbReference type="InterPro" id="IPR003593">
    <property type="entry name" value="AAA+_ATPase"/>
</dbReference>
<accession>A0A6S7ERI5</accession>